<feature type="region of interest" description="Disordered" evidence="1">
    <location>
        <begin position="463"/>
        <end position="482"/>
    </location>
</feature>
<gene>
    <name evidence="2" type="ORF">D9757_013080</name>
</gene>
<feature type="region of interest" description="Disordered" evidence="1">
    <location>
        <begin position="321"/>
        <end position="382"/>
    </location>
</feature>
<name>A0A8H5CY50_9AGAR</name>
<protein>
    <submittedName>
        <fullName evidence="2">Uncharacterized protein</fullName>
    </submittedName>
</protein>
<comment type="caution">
    <text evidence="2">The sequence shown here is derived from an EMBL/GenBank/DDBJ whole genome shotgun (WGS) entry which is preliminary data.</text>
</comment>
<accession>A0A8H5CY50</accession>
<reference evidence="2 3" key="1">
    <citation type="journal article" date="2020" name="ISME J.">
        <title>Uncovering the hidden diversity of litter-decomposition mechanisms in mushroom-forming fungi.</title>
        <authorList>
            <person name="Floudas D."/>
            <person name="Bentzer J."/>
            <person name="Ahren D."/>
            <person name="Johansson T."/>
            <person name="Persson P."/>
            <person name="Tunlid A."/>
        </authorList>
    </citation>
    <scope>NUCLEOTIDE SEQUENCE [LARGE SCALE GENOMIC DNA]</scope>
    <source>
        <strain evidence="2 3">CBS 406.79</strain>
    </source>
</reference>
<dbReference type="Proteomes" id="UP000518752">
    <property type="component" value="Unassembled WGS sequence"/>
</dbReference>
<evidence type="ECO:0000256" key="1">
    <source>
        <dbReference type="SAM" id="MobiDB-lite"/>
    </source>
</evidence>
<sequence length="518" mass="56675">MANADADAEVDKIVAGLEEMHVKQKYYPSIAPIHELYDRYSTGYCVAFNDTRVRRVPALPRYAAYTLATTSAGDDLDRPIQLGGSESSILSYATRKDGSAKRRTTATDTPPSRAKPRDRADSRRAWLTGWLLINGMFACHISHMPPCAHLQVEFAHILLPQSERDNNNTSFISAAFKSQPSFSQDDRIFAILPCLAEMELSTHFSERWPHSSISRTHSPHSIVPQISEDLIKHSTNNFYSHLSPLAAFLDTLKTLRSWDSGDKVPAYEPVEGVTLADALMLSTVDIPDGRQILEEFQGALSLLQSILSYYEVPASTDVFGSELIGGNSKKRDGDGPIKQRWEEQEEGEEKGDNAGVQDDVRNNSPSLDLPDESDLPNEGDLLSIQPCKSLADAWSFDDSDDGKIVDEPNAHNFSLGLSPSQQVVLDWQCRRDSASIAQSSISTSSTLLHTSAASATSSLSVTTSCSSSVAPPSPPKPTPNILASNKFEGYKGGQKLRPIARKGGWQAVATVRQILVNL</sequence>
<keyword evidence="3" id="KW-1185">Reference proteome</keyword>
<proteinExistence type="predicted"/>
<feature type="compositionally biased region" description="Basic and acidic residues" evidence="1">
    <location>
        <begin position="329"/>
        <end position="342"/>
    </location>
</feature>
<evidence type="ECO:0000313" key="3">
    <source>
        <dbReference type="Proteomes" id="UP000518752"/>
    </source>
</evidence>
<feature type="region of interest" description="Disordered" evidence="1">
    <location>
        <begin position="93"/>
        <end position="120"/>
    </location>
</feature>
<organism evidence="2 3">
    <name type="scientific">Collybiopsis confluens</name>
    <dbReference type="NCBI Taxonomy" id="2823264"/>
    <lineage>
        <taxon>Eukaryota</taxon>
        <taxon>Fungi</taxon>
        <taxon>Dikarya</taxon>
        <taxon>Basidiomycota</taxon>
        <taxon>Agaricomycotina</taxon>
        <taxon>Agaricomycetes</taxon>
        <taxon>Agaricomycetidae</taxon>
        <taxon>Agaricales</taxon>
        <taxon>Marasmiineae</taxon>
        <taxon>Omphalotaceae</taxon>
        <taxon>Collybiopsis</taxon>
    </lineage>
</organism>
<dbReference type="EMBL" id="JAACJN010000299">
    <property type="protein sequence ID" value="KAF5350181.1"/>
    <property type="molecule type" value="Genomic_DNA"/>
</dbReference>
<dbReference type="OrthoDB" id="2956640at2759"/>
<evidence type="ECO:0000313" key="2">
    <source>
        <dbReference type="EMBL" id="KAF5350181.1"/>
    </source>
</evidence>
<dbReference type="AlphaFoldDB" id="A0A8H5CY50"/>